<dbReference type="PANTHER" id="PTHR30387:SF2">
    <property type="entry name" value="MANNONATE DEHYDRATASE"/>
    <property type="match status" value="1"/>
</dbReference>
<comment type="similarity">
    <text evidence="4 9">Belongs to the mannonate dehydratase family.</text>
</comment>
<dbReference type="InterPro" id="IPR036237">
    <property type="entry name" value="Xyl_isomerase-like_sf"/>
</dbReference>
<dbReference type="InterPro" id="IPR004628">
    <property type="entry name" value="Man_deHydtase"/>
</dbReference>
<dbReference type="OrthoDB" id="9780250at2"/>
<keyword evidence="6 9" id="KW-0408">Iron</keyword>
<comment type="pathway">
    <text evidence="3 9">Carbohydrate metabolism; pentose and glucuronate interconversion.</text>
</comment>
<evidence type="ECO:0000313" key="10">
    <source>
        <dbReference type="EMBL" id="AUR52119.1"/>
    </source>
</evidence>
<evidence type="ECO:0000256" key="7">
    <source>
        <dbReference type="ARBA" id="ARBA00023211"/>
    </source>
</evidence>
<evidence type="ECO:0000256" key="4">
    <source>
        <dbReference type="ARBA" id="ARBA00007389"/>
    </source>
</evidence>
<dbReference type="NCBIfam" id="NF003027">
    <property type="entry name" value="PRK03906.1"/>
    <property type="match status" value="1"/>
</dbReference>
<dbReference type="GO" id="GO:0042840">
    <property type="term" value="P:D-glucuronate catabolic process"/>
    <property type="evidence" value="ECO:0007669"/>
    <property type="project" value="TreeGrafter"/>
</dbReference>
<dbReference type="NCBIfam" id="TIGR00695">
    <property type="entry name" value="uxuA"/>
    <property type="match status" value="1"/>
</dbReference>
<dbReference type="EC" id="4.2.1.8" evidence="5 9"/>
<comment type="cofactor">
    <cofactor evidence="9">
        <name>Fe(2+)</name>
        <dbReference type="ChEBI" id="CHEBI:29033"/>
    </cofactor>
    <cofactor evidence="9">
        <name>Mn(2+)</name>
        <dbReference type="ChEBI" id="CHEBI:29035"/>
    </cofactor>
</comment>
<dbReference type="PIRSF" id="PIRSF016049">
    <property type="entry name" value="Man_dehyd"/>
    <property type="match status" value="1"/>
</dbReference>
<dbReference type="PANTHER" id="PTHR30387">
    <property type="entry name" value="MANNONATE DEHYDRATASE"/>
    <property type="match status" value="1"/>
</dbReference>
<reference evidence="11" key="1">
    <citation type="submission" date="2017-11" db="EMBL/GenBank/DDBJ databases">
        <authorList>
            <person name="Chan K.G."/>
            <person name="Lee L.S."/>
        </authorList>
    </citation>
    <scope>NUCLEOTIDE SEQUENCE [LARGE SCALE GENOMIC DNA]</scope>
    <source>
        <strain evidence="11">DSM 100970</strain>
    </source>
</reference>
<evidence type="ECO:0000313" key="11">
    <source>
        <dbReference type="Proteomes" id="UP000236655"/>
    </source>
</evidence>
<comment type="function">
    <text evidence="2 9">Catalyzes the dehydration of D-mannonate.</text>
</comment>
<evidence type="ECO:0000256" key="5">
    <source>
        <dbReference type="ARBA" id="ARBA00012927"/>
    </source>
</evidence>
<dbReference type="HAMAP" id="MF_00106">
    <property type="entry name" value="UxuA"/>
    <property type="match status" value="1"/>
</dbReference>
<dbReference type="KEGG" id="nba:CUN60_07320"/>
<dbReference type="GO" id="GO:0030145">
    <property type="term" value="F:manganese ion binding"/>
    <property type="evidence" value="ECO:0007669"/>
    <property type="project" value="TreeGrafter"/>
</dbReference>
<gene>
    <name evidence="9 10" type="primary">uxuA</name>
    <name evidence="10" type="ORF">CUN60_07320</name>
</gene>
<evidence type="ECO:0000256" key="8">
    <source>
        <dbReference type="ARBA" id="ARBA00023239"/>
    </source>
</evidence>
<dbReference type="EMBL" id="CP024847">
    <property type="protein sequence ID" value="AUR52119.1"/>
    <property type="molecule type" value="Genomic_DNA"/>
</dbReference>
<dbReference type="SUPFAM" id="SSF51658">
    <property type="entry name" value="Xylose isomerase-like"/>
    <property type="match status" value="1"/>
</dbReference>
<evidence type="ECO:0000256" key="3">
    <source>
        <dbReference type="ARBA" id="ARBA00004892"/>
    </source>
</evidence>
<dbReference type="RefSeq" id="WP_102951415.1">
    <property type="nucleotide sequence ID" value="NZ_CP024847.1"/>
</dbReference>
<evidence type="ECO:0000256" key="2">
    <source>
        <dbReference type="ARBA" id="ARBA00002713"/>
    </source>
</evidence>
<evidence type="ECO:0000256" key="6">
    <source>
        <dbReference type="ARBA" id="ARBA00023004"/>
    </source>
</evidence>
<dbReference type="Proteomes" id="UP000236655">
    <property type="component" value="Chromosome"/>
</dbReference>
<dbReference type="Gene3D" id="3.20.20.150">
    <property type="entry name" value="Divalent-metal-dependent TIM barrel enzymes"/>
    <property type="match status" value="1"/>
</dbReference>
<dbReference type="GO" id="GO:0008198">
    <property type="term" value="F:ferrous iron binding"/>
    <property type="evidence" value="ECO:0007669"/>
    <property type="project" value="TreeGrafter"/>
</dbReference>
<dbReference type="GO" id="GO:0008927">
    <property type="term" value="F:mannonate dehydratase activity"/>
    <property type="evidence" value="ECO:0007669"/>
    <property type="project" value="UniProtKB-UniRule"/>
</dbReference>
<keyword evidence="8 9" id="KW-0456">Lyase</keyword>
<keyword evidence="7 9" id="KW-0464">Manganese</keyword>
<dbReference type="Pfam" id="PF03786">
    <property type="entry name" value="UxuA"/>
    <property type="match status" value="1"/>
</dbReference>
<name>A0A2I7N6P4_9NEIS</name>
<sequence>MRYSWRWFGPKDPVSIQDVRQTGATDIVSALHHIPNGEVWSIKEIKKRQHEIEWDDINNEKTNLKWTIVESVPVHEDIKKRTGNYQQYIENYKQSIRNLATCGLKIVIYNFMPIIDWTRTDLSYRLPNGALALRFDFNEFAAFDLFMLERENAYKDYTSEQIAKAEEVFKQLTDADKARIIKNIIAGLPGAEESFTMEEFRAALKQYDGIDANKLREHLFAFLKEIMPVADECGVRVAIHPDDPPRPMFGLPRILSNENDIRAIMDGFNSKNCGVNVCAGSLGVNADNDLEKFIRIWGERIPFVHLRSVKREADGSFYEDEHISGSTNLAKLIKAIIDIEKETGKEIIIRPDHGHQMLDDLRKKTNPGYSCIGRMKGIAELKGMELAIRTFS</sequence>
<organism evidence="10 11">
    <name type="scientific">Aquella oligotrophica</name>
    <dbReference type="NCBI Taxonomy" id="2067065"/>
    <lineage>
        <taxon>Bacteria</taxon>
        <taxon>Pseudomonadati</taxon>
        <taxon>Pseudomonadota</taxon>
        <taxon>Betaproteobacteria</taxon>
        <taxon>Neisseriales</taxon>
        <taxon>Neisseriaceae</taxon>
        <taxon>Aquella</taxon>
    </lineage>
</organism>
<comment type="catalytic activity">
    <reaction evidence="1 9">
        <text>D-mannonate = 2-dehydro-3-deoxy-D-gluconate + H2O</text>
        <dbReference type="Rhea" id="RHEA:20097"/>
        <dbReference type="ChEBI" id="CHEBI:15377"/>
        <dbReference type="ChEBI" id="CHEBI:17767"/>
        <dbReference type="ChEBI" id="CHEBI:57990"/>
        <dbReference type="EC" id="4.2.1.8"/>
    </reaction>
</comment>
<dbReference type="UniPathway" id="UPA00246"/>
<proteinExistence type="inferred from homology"/>
<keyword evidence="11" id="KW-1185">Reference proteome</keyword>
<evidence type="ECO:0000256" key="9">
    <source>
        <dbReference type="HAMAP-Rule" id="MF_00106"/>
    </source>
</evidence>
<evidence type="ECO:0000256" key="1">
    <source>
        <dbReference type="ARBA" id="ARBA00001794"/>
    </source>
</evidence>
<protein>
    <recommendedName>
        <fullName evidence="5 9">Mannonate dehydratase</fullName>
        <ecNumber evidence="5 9">4.2.1.8</ecNumber>
    </recommendedName>
    <alternativeName>
        <fullName evidence="9">D-mannonate hydro-lyase</fullName>
    </alternativeName>
</protein>
<accession>A0A2I7N6P4</accession>
<dbReference type="AlphaFoldDB" id="A0A2I7N6P4"/>